<sequence>MKDTITLQQKVKVLNKLFDAKCRTEKDLQGLSMESILKIPNITIQDMTVIMELQKATKSGKLFSYLGGGTDEQQAE</sequence>
<proteinExistence type="predicted"/>
<name>A0A412AWG1_9FIRM</name>
<comment type="caution">
    <text evidence="1">The sequence shown here is derived from an EMBL/GenBank/DDBJ whole genome shotgun (WGS) entry which is preliminary data.</text>
</comment>
<organism evidence="1 2">
    <name type="scientific">[Clostridium] leptum</name>
    <dbReference type="NCBI Taxonomy" id="1535"/>
    <lineage>
        <taxon>Bacteria</taxon>
        <taxon>Bacillati</taxon>
        <taxon>Bacillota</taxon>
        <taxon>Clostridia</taxon>
        <taxon>Eubacteriales</taxon>
        <taxon>Oscillospiraceae</taxon>
        <taxon>Oscillospiraceae incertae sedis</taxon>
    </lineage>
</organism>
<reference evidence="1 2" key="1">
    <citation type="submission" date="2018-08" db="EMBL/GenBank/DDBJ databases">
        <title>A genome reference for cultivated species of the human gut microbiota.</title>
        <authorList>
            <person name="Zou Y."/>
            <person name="Xue W."/>
            <person name="Luo G."/>
        </authorList>
    </citation>
    <scope>NUCLEOTIDE SEQUENCE [LARGE SCALE GENOMIC DNA]</scope>
    <source>
        <strain evidence="1 2">AF28-26</strain>
    </source>
</reference>
<dbReference type="Proteomes" id="UP000284751">
    <property type="component" value="Unassembled WGS sequence"/>
</dbReference>
<evidence type="ECO:0000313" key="2">
    <source>
        <dbReference type="Proteomes" id="UP000284751"/>
    </source>
</evidence>
<dbReference type="EMBL" id="QRTC01000035">
    <property type="protein sequence ID" value="RGQ39057.1"/>
    <property type="molecule type" value="Genomic_DNA"/>
</dbReference>
<evidence type="ECO:0000313" key="1">
    <source>
        <dbReference type="EMBL" id="RGQ39057.1"/>
    </source>
</evidence>
<protein>
    <submittedName>
        <fullName evidence="1">Uncharacterized protein</fullName>
    </submittedName>
</protein>
<gene>
    <name evidence="1" type="ORF">DWY99_09135</name>
</gene>
<accession>A0A412AWG1</accession>
<dbReference type="AlphaFoldDB" id="A0A412AWG1"/>